<dbReference type="PANTHER" id="PTHR11496">
    <property type="entry name" value="ALCOHOL DEHYDROGENASE"/>
    <property type="match status" value="1"/>
</dbReference>
<evidence type="ECO:0000313" key="6">
    <source>
        <dbReference type="Proteomes" id="UP000295718"/>
    </source>
</evidence>
<dbReference type="Pfam" id="PF00465">
    <property type="entry name" value="Fe-ADH"/>
    <property type="match status" value="1"/>
</dbReference>
<feature type="domain" description="Fe-containing alcohol dehydrogenase-like C-terminal" evidence="4">
    <location>
        <begin position="193"/>
        <end position="360"/>
    </location>
</feature>
<evidence type="ECO:0000256" key="1">
    <source>
        <dbReference type="ARBA" id="ARBA00007358"/>
    </source>
</evidence>
<accession>A0A4R1QXZ0</accession>
<dbReference type="Gene3D" id="3.40.50.1970">
    <property type="match status" value="1"/>
</dbReference>
<protein>
    <submittedName>
        <fullName evidence="5">Alcohol dehydrogenase class IV</fullName>
    </submittedName>
</protein>
<dbReference type="FunFam" id="3.40.50.1970:FF:000003">
    <property type="entry name" value="Alcohol dehydrogenase, iron-containing"/>
    <property type="match status" value="1"/>
</dbReference>
<dbReference type="InterPro" id="IPR056798">
    <property type="entry name" value="ADH_Fe_C"/>
</dbReference>
<dbReference type="RefSeq" id="WP_031391692.1">
    <property type="nucleotide sequence ID" value="NZ_JPNB01000002.1"/>
</dbReference>
<dbReference type="SUPFAM" id="SSF56796">
    <property type="entry name" value="Dehydroquinate synthase-like"/>
    <property type="match status" value="1"/>
</dbReference>
<sequence>MFQYYQPSKIIFGQGELEKLPEVVSGYGSRCLLVTTPHAEPLDKLFNRVKELLSSADIEVIHFDKVLPNPTVEIVNEGHEAARAGKVDFVLAVGGGSSIDTAKVIALTNGLSSIDWDDLLTNYSNPFAHYEALSDKKLPLIAVPTTSGTGSQVTQAAVITRGKEKITIFHQDNFSKQCIIDPELMATLPWKVTAATGFDAFTHAFESYINKKASAFTEIQSLKAMELVIRFLPKALEEGKNIEYRKQLAIADTLAGCSLANSGASAPHPLSEIIGGVTNIAHGEALAVVFPAFLKKAWRDYTSKFARVARLFNQELEEAEEETAAEALHVEVASFLKKVGLCKSLKEFDVTEEQLSIILENPVLGFLPFGNKEWLQDIIRDSFEEK</sequence>
<dbReference type="Proteomes" id="UP000295718">
    <property type="component" value="Unassembled WGS sequence"/>
</dbReference>
<comment type="similarity">
    <text evidence="1">Belongs to the iron-containing alcohol dehydrogenase family.</text>
</comment>
<dbReference type="STRING" id="1469948.GCA_000732725_03048"/>
<dbReference type="Pfam" id="PF25137">
    <property type="entry name" value="ADH_Fe_C"/>
    <property type="match status" value="1"/>
</dbReference>
<keyword evidence="6" id="KW-1185">Reference proteome</keyword>
<dbReference type="CDD" id="cd08185">
    <property type="entry name" value="Fe-ADH-like"/>
    <property type="match status" value="1"/>
</dbReference>
<organism evidence="5 6">
    <name type="scientific">Kineothrix alysoides</name>
    <dbReference type="NCBI Taxonomy" id="1469948"/>
    <lineage>
        <taxon>Bacteria</taxon>
        <taxon>Bacillati</taxon>
        <taxon>Bacillota</taxon>
        <taxon>Clostridia</taxon>
        <taxon>Lachnospirales</taxon>
        <taxon>Lachnospiraceae</taxon>
        <taxon>Kineothrix</taxon>
    </lineage>
</organism>
<dbReference type="GO" id="GO:0004022">
    <property type="term" value="F:alcohol dehydrogenase (NAD+) activity"/>
    <property type="evidence" value="ECO:0007669"/>
    <property type="project" value="TreeGrafter"/>
</dbReference>
<evidence type="ECO:0000259" key="3">
    <source>
        <dbReference type="Pfam" id="PF00465"/>
    </source>
</evidence>
<comment type="caution">
    <text evidence="5">The sequence shown here is derived from an EMBL/GenBank/DDBJ whole genome shotgun (WGS) entry which is preliminary data.</text>
</comment>
<feature type="domain" description="Alcohol dehydrogenase iron-type/glycerol dehydrogenase GldA" evidence="3">
    <location>
        <begin position="7"/>
        <end position="182"/>
    </location>
</feature>
<gene>
    <name evidence="5" type="ORF">EDD76_109167</name>
</gene>
<dbReference type="Gene3D" id="1.20.1090.10">
    <property type="entry name" value="Dehydroquinate synthase-like - alpha domain"/>
    <property type="match status" value="1"/>
</dbReference>
<dbReference type="EMBL" id="SLUO01000009">
    <property type="protein sequence ID" value="TCL57304.1"/>
    <property type="molecule type" value="Genomic_DNA"/>
</dbReference>
<name>A0A4R1QXZ0_9FIRM</name>
<keyword evidence="2" id="KW-0560">Oxidoreductase</keyword>
<dbReference type="PANTHER" id="PTHR11496:SF102">
    <property type="entry name" value="ALCOHOL DEHYDROGENASE 4"/>
    <property type="match status" value="1"/>
</dbReference>
<proteinExistence type="inferred from homology"/>
<dbReference type="OrthoDB" id="9804734at2"/>
<dbReference type="GO" id="GO:0046872">
    <property type="term" value="F:metal ion binding"/>
    <property type="evidence" value="ECO:0007669"/>
    <property type="project" value="InterPro"/>
</dbReference>
<evidence type="ECO:0000256" key="2">
    <source>
        <dbReference type="ARBA" id="ARBA00023002"/>
    </source>
</evidence>
<reference evidence="5 6" key="1">
    <citation type="submission" date="2019-03" db="EMBL/GenBank/DDBJ databases">
        <title>Genomic Encyclopedia of Type Strains, Phase IV (KMG-IV): sequencing the most valuable type-strain genomes for metagenomic binning, comparative biology and taxonomic classification.</title>
        <authorList>
            <person name="Goeker M."/>
        </authorList>
    </citation>
    <scope>NUCLEOTIDE SEQUENCE [LARGE SCALE GENOMIC DNA]</scope>
    <source>
        <strain evidence="5 6">DSM 100556</strain>
    </source>
</reference>
<dbReference type="InterPro" id="IPR039697">
    <property type="entry name" value="Alcohol_dehydrogenase_Fe"/>
</dbReference>
<evidence type="ECO:0000259" key="4">
    <source>
        <dbReference type="Pfam" id="PF25137"/>
    </source>
</evidence>
<evidence type="ECO:0000313" key="5">
    <source>
        <dbReference type="EMBL" id="TCL57304.1"/>
    </source>
</evidence>
<dbReference type="AlphaFoldDB" id="A0A4R1QXZ0"/>
<dbReference type="InterPro" id="IPR001670">
    <property type="entry name" value="ADH_Fe/GldA"/>
</dbReference>